<organism evidence="1 2">
    <name type="scientific">Eragrostis curvula</name>
    <name type="common">weeping love grass</name>
    <dbReference type="NCBI Taxonomy" id="38414"/>
    <lineage>
        <taxon>Eukaryota</taxon>
        <taxon>Viridiplantae</taxon>
        <taxon>Streptophyta</taxon>
        <taxon>Embryophyta</taxon>
        <taxon>Tracheophyta</taxon>
        <taxon>Spermatophyta</taxon>
        <taxon>Magnoliopsida</taxon>
        <taxon>Liliopsida</taxon>
        <taxon>Poales</taxon>
        <taxon>Poaceae</taxon>
        <taxon>PACMAD clade</taxon>
        <taxon>Chloridoideae</taxon>
        <taxon>Eragrostideae</taxon>
        <taxon>Eragrostidinae</taxon>
        <taxon>Eragrostis</taxon>
    </lineage>
</organism>
<comment type="caution">
    <text evidence="1">The sequence shown here is derived from an EMBL/GenBank/DDBJ whole genome shotgun (WGS) entry which is preliminary data.</text>
</comment>
<keyword evidence="2" id="KW-1185">Reference proteome</keyword>
<evidence type="ECO:0000313" key="2">
    <source>
        <dbReference type="Proteomes" id="UP000324897"/>
    </source>
</evidence>
<proteinExistence type="predicted"/>
<dbReference type="AlphaFoldDB" id="A0A5J9VG50"/>
<protein>
    <submittedName>
        <fullName evidence="1">Uncharacterized protein</fullName>
    </submittedName>
</protein>
<sequence>MGDDGWRFILATGDDGWRFLLATGDDGGRSPPPTVGSARKALHCRGKMKRQKYKIEVLCNMEAGRSELDI</sequence>
<dbReference type="Gramene" id="TVU35129">
    <property type="protein sequence ID" value="TVU35129"/>
    <property type="gene ID" value="EJB05_17000"/>
</dbReference>
<name>A0A5J9VG50_9POAL</name>
<feature type="non-terminal residue" evidence="1">
    <location>
        <position position="1"/>
    </location>
</feature>
<dbReference type="Proteomes" id="UP000324897">
    <property type="component" value="Unassembled WGS sequence"/>
</dbReference>
<gene>
    <name evidence="1" type="ORF">EJB05_17000</name>
</gene>
<evidence type="ECO:0000313" key="1">
    <source>
        <dbReference type="EMBL" id="TVU35129.1"/>
    </source>
</evidence>
<accession>A0A5J9VG50</accession>
<dbReference type="EMBL" id="RWGY01000009">
    <property type="protein sequence ID" value="TVU35129.1"/>
    <property type="molecule type" value="Genomic_DNA"/>
</dbReference>
<reference evidence="1 2" key="1">
    <citation type="journal article" date="2019" name="Sci. Rep.">
        <title>A high-quality genome of Eragrostis curvula grass provides insights into Poaceae evolution and supports new strategies to enhance forage quality.</title>
        <authorList>
            <person name="Carballo J."/>
            <person name="Santos B.A.C.M."/>
            <person name="Zappacosta D."/>
            <person name="Garbus I."/>
            <person name="Selva J.P."/>
            <person name="Gallo C.A."/>
            <person name="Diaz A."/>
            <person name="Albertini E."/>
            <person name="Caccamo M."/>
            <person name="Echenique V."/>
        </authorList>
    </citation>
    <scope>NUCLEOTIDE SEQUENCE [LARGE SCALE GENOMIC DNA]</scope>
    <source>
        <strain evidence="2">cv. Victoria</strain>
        <tissue evidence="1">Leaf</tissue>
    </source>
</reference>